<name>A0A220MJY9_9BACL</name>
<keyword evidence="1" id="KW-0732">Signal</keyword>
<dbReference type="InterPro" id="IPR032774">
    <property type="entry name" value="WG_beta_rep"/>
</dbReference>
<accession>A0A220MJY9</accession>
<dbReference type="Pfam" id="PF14903">
    <property type="entry name" value="WG_beta_rep"/>
    <property type="match status" value="2"/>
</dbReference>
<evidence type="ECO:0000313" key="2">
    <source>
        <dbReference type="EMBL" id="ASJ55396.1"/>
    </source>
</evidence>
<dbReference type="KEGG" id="bfm:BP422_18700"/>
<evidence type="ECO:0000256" key="1">
    <source>
        <dbReference type="SAM" id="SignalP"/>
    </source>
</evidence>
<feature type="signal peptide" evidence="1">
    <location>
        <begin position="1"/>
        <end position="27"/>
    </location>
</feature>
<proteinExistence type="predicted"/>
<protein>
    <recommendedName>
        <fullName evidence="4">WG repeat-containing protein</fullName>
    </recommendedName>
</protein>
<gene>
    <name evidence="2" type="ORF">BP422_18700</name>
</gene>
<dbReference type="RefSeq" id="WP_088909066.1">
    <property type="nucleotide sequence ID" value="NZ_CP018145.1"/>
</dbReference>
<evidence type="ECO:0008006" key="4">
    <source>
        <dbReference type="Google" id="ProtNLM"/>
    </source>
</evidence>
<dbReference type="EMBL" id="CP018145">
    <property type="protein sequence ID" value="ASJ55396.1"/>
    <property type="molecule type" value="Genomic_DNA"/>
</dbReference>
<reference evidence="2 3" key="1">
    <citation type="submission" date="2016-11" db="EMBL/GenBank/DDBJ databases">
        <authorList>
            <person name="Jaros S."/>
            <person name="Januszkiewicz K."/>
            <person name="Wedrychowicz H."/>
        </authorList>
    </citation>
    <scope>NUCLEOTIDE SEQUENCE [LARGE SCALE GENOMIC DNA]</scope>
    <source>
        <strain evidence="2 3">NF2</strain>
    </source>
</reference>
<dbReference type="Proteomes" id="UP000197781">
    <property type="component" value="Chromosome"/>
</dbReference>
<organism evidence="2 3">
    <name type="scientific">Brevibacillus formosus</name>
    <dbReference type="NCBI Taxonomy" id="54913"/>
    <lineage>
        <taxon>Bacteria</taxon>
        <taxon>Bacillati</taxon>
        <taxon>Bacillota</taxon>
        <taxon>Bacilli</taxon>
        <taxon>Bacillales</taxon>
        <taxon>Paenibacillaceae</taxon>
        <taxon>Brevibacillus</taxon>
    </lineage>
</organism>
<dbReference type="AlphaFoldDB" id="A0A220MJY9"/>
<evidence type="ECO:0000313" key="3">
    <source>
        <dbReference type="Proteomes" id="UP000197781"/>
    </source>
</evidence>
<sequence>MNIKTKTVSLVTAVILGASAWTSSVHAATFSQIQPYITDYKIGFTDGNKLVTQAIYDEFQITSSGIIVTKGGKKGIIDPRTGKEITPTIWDNIDIPDSKNIAIVQKGGWFQYIDLKTHKLSTMKFAGAHPYYSSAEQGTAIMLLGKSSMLLNGDGKVLVPPFAGKLTMVQLVAPDQTENKEAEKKRYFVATTPKELIMYDSASGKKLFALAKAELIPNEGGPDTAYLKVRSGGKEGLIDRNGKYVLEPKYNAIYIWNNGYFQVIGPKGQGLWKDGRMLAEPIYKEVGIEHHNPDVYYTVTGDVATYHSVAKGTAHPFKKGAQFLHGSYVLGQDPKTNLYGVAQVGGGTVIPFTYSSVEGPPAARLLVRSDGKKAILPGWDKEVNEPDFWFDSYVTLGSYSMLSIKDGNKIGLYSEDEGLLLSPVENRIIRHEAVTGEVLVTEPDGKVLRYSIGGKQIQAGNPNPLSNDLTKKYEPGKGEMIVDRKTNQPISKRYQSVYLDSDTKLIVAMDRDWADLYTPEGKLMTTENKVGMWKGGNDRSPITLIKVADSVYTMRVRPGVVGMSMSKTDGGQLQVVSEAIYRDITERMLQDHKIAIGARSDGTFDIWAQEGNQLVNKLTGVNGYVAEADLNKLLVQTSAGWDVYSPELQRLSTGDYQSLKFLILPDRKQSAIVYQDKKTGLLGLLSMDGKVLTSAKFETIMPVDQLFLQLWSTSASQPPYVFTTKDQFGYLGHGGQELFATRFLTKKPVVTYRPITFQSFSAYSELMRQRPLELIDFGKPYSWPAGGNTESHFFANLALYLNLPKDAGKQAVLSELVSKGIIKADENRSVMSDEDMFRVAYFMATGKTSQAMTTPQVLEWAQKRGNVPFREGMSYYMTMNLYAEYQHILMTELMRSLKGKKVLKPKVLTTTSLSDAQQQMLTTALIVNGKPANQLPLPLPHAEWQKAIQGLVNQYNKQAAQLLAAYEAKL</sequence>
<feature type="chain" id="PRO_5013233858" description="WG repeat-containing protein" evidence="1">
    <location>
        <begin position="28"/>
        <end position="970"/>
    </location>
</feature>